<accession>A0A845HW59</accession>
<dbReference type="AlphaFoldDB" id="A0A845HW59"/>
<gene>
    <name evidence="1" type="ORF">GTP23_01600</name>
</gene>
<dbReference type="RefSeq" id="WP_161033582.1">
    <property type="nucleotide sequence ID" value="NZ_WWCL01000001.1"/>
</dbReference>
<organism evidence="1 2">
    <name type="scientific">Duganella fentianensis</name>
    <dbReference type="NCBI Taxonomy" id="2692177"/>
    <lineage>
        <taxon>Bacteria</taxon>
        <taxon>Pseudomonadati</taxon>
        <taxon>Pseudomonadota</taxon>
        <taxon>Betaproteobacteria</taxon>
        <taxon>Burkholderiales</taxon>
        <taxon>Oxalobacteraceae</taxon>
        <taxon>Telluria group</taxon>
        <taxon>Duganella</taxon>
    </lineage>
</organism>
<name>A0A845HW59_9BURK</name>
<dbReference type="EMBL" id="WWCL01000001">
    <property type="protein sequence ID" value="MYN43761.1"/>
    <property type="molecule type" value="Genomic_DNA"/>
</dbReference>
<keyword evidence="2" id="KW-1185">Reference proteome</keyword>
<protein>
    <submittedName>
        <fullName evidence="1">Uncharacterized protein</fullName>
    </submittedName>
</protein>
<comment type="caution">
    <text evidence="1">The sequence shown here is derived from an EMBL/GenBank/DDBJ whole genome shotgun (WGS) entry which is preliminary data.</text>
</comment>
<evidence type="ECO:0000313" key="1">
    <source>
        <dbReference type="EMBL" id="MYN43761.1"/>
    </source>
</evidence>
<sequence length="69" mass="8033">MATLAKTLVEREYAPRESSVRDLLKFAAHQDPARQRRIDALMLMFGLWKGRTDIPSDGLAYQEELRRQD</sequence>
<proteinExistence type="predicted"/>
<evidence type="ECO:0000313" key="2">
    <source>
        <dbReference type="Proteomes" id="UP000444316"/>
    </source>
</evidence>
<reference evidence="1" key="1">
    <citation type="submission" date="2019-12" db="EMBL/GenBank/DDBJ databases">
        <title>Novel species isolated from a subtropical stream in China.</title>
        <authorList>
            <person name="Lu H."/>
        </authorList>
    </citation>
    <scope>NUCLEOTIDE SEQUENCE [LARGE SCALE GENOMIC DNA]</scope>
    <source>
        <strain evidence="1">FT93W</strain>
    </source>
</reference>
<dbReference type="Proteomes" id="UP000444316">
    <property type="component" value="Unassembled WGS sequence"/>
</dbReference>